<keyword evidence="2" id="KW-1185">Reference proteome</keyword>
<proteinExistence type="predicted"/>
<comment type="caution">
    <text evidence="1">The sequence shown here is derived from an EMBL/GenBank/DDBJ whole genome shotgun (WGS) entry which is preliminary data.</text>
</comment>
<evidence type="ECO:0000313" key="2">
    <source>
        <dbReference type="Proteomes" id="UP000633936"/>
    </source>
</evidence>
<evidence type="ECO:0000313" key="1">
    <source>
        <dbReference type="EMBL" id="MBC5739310.1"/>
    </source>
</evidence>
<gene>
    <name evidence="1" type="ORF">H8Z79_02340</name>
</gene>
<dbReference type="EMBL" id="JACOQE010000001">
    <property type="protein sequence ID" value="MBC5739310.1"/>
    <property type="molecule type" value="Genomic_DNA"/>
</dbReference>
<organism evidence="1 2">
    <name type="scientific">Blautia intestinalis</name>
    <dbReference type="NCBI Taxonomy" id="2763028"/>
    <lineage>
        <taxon>Bacteria</taxon>
        <taxon>Bacillati</taxon>
        <taxon>Bacillota</taxon>
        <taxon>Clostridia</taxon>
        <taxon>Lachnospirales</taxon>
        <taxon>Lachnospiraceae</taxon>
        <taxon>Blautia</taxon>
    </lineage>
</organism>
<reference evidence="1 2" key="1">
    <citation type="submission" date="2020-08" db="EMBL/GenBank/DDBJ databases">
        <title>Genome public.</title>
        <authorList>
            <person name="Liu C."/>
            <person name="Sun Q."/>
        </authorList>
    </citation>
    <scope>NUCLEOTIDE SEQUENCE [LARGE SCALE GENOMIC DNA]</scope>
    <source>
        <strain evidence="1 2">27-44</strain>
    </source>
</reference>
<dbReference type="RefSeq" id="WP_187002663.1">
    <property type="nucleotide sequence ID" value="NZ_JACOQE010000001.1"/>
</dbReference>
<protein>
    <submittedName>
        <fullName evidence="1">Uncharacterized protein</fullName>
    </submittedName>
</protein>
<name>A0ABR7HYH7_9FIRM</name>
<sequence length="71" mass="8327">MLETGIKMMQSDMIWNIIKSTRIKVKNMNKRQKILIVDDSKTVFMKEDLLPVMGDNQMIQDLPSAFIRILE</sequence>
<dbReference type="Proteomes" id="UP000633936">
    <property type="component" value="Unassembled WGS sequence"/>
</dbReference>
<accession>A0ABR7HYH7</accession>